<feature type="region of interest" description="Disordered" evidence="1">
    <location>
        <begin position="1"/>
        <end position="82"/>
    </location>
</feature>
<reference evidence="2 3" key="1">
    <citation type="submission" date="2018-03" db="EMBL/GenBank/DDBJ databases">
        <title>Genomic Encyclopedia of Archaeal and Bacterial Type Strains, Phase II (KMG-II): from individual species to whole genera.</title>
        <authorList>
            <person name="Goeker M."/>
        </authorList>
    </citation>
    <scope>NUCLEOTIDE SEQUENCE [LARGE SCALE GENOMIC DNA]</scope>
    <source>
        <strain evidence="2 3">DSM 44889</strain>
    </source>
</reference>
<dbReference type="OrthoDB" id="9854931at2"/>
<evidence type="ECO:0000313" key="2">
    <source>
        <dbReference type="EMBL" id="PWJ49057.1"/>
    </source>
</evidence>
<sequence>MSTPSFIDRLRSRSRRSDRSALLGAAPDLVLETSPGPLPEDHWHAGDPRLAPGDTVLRTADVPSPRRPVDQHPVDRHPVDRHDLAVVPEVDLRADVVDLRGAAAPVAPTAPAPATEAELPEPSADPSKPDRPVQLGCDEPSTWWG</sequence>
<feature type="region of interest" description="Disordered" evidence="1">
    <location>
        <begin position="106"/>
        <end position="145"/>
    </location>
</feature>
<evidence type="ECO:0000256" key="1">
    <source>
        <dbReference type="SAM" id="MobiDB-lite"/>
    </source>
</evidence>
<feature type="compositionally biased region" description="Basic and acidic residues" evidence="1">
    <location>
        <begin position="8"/>
        <end position="19"/>
    </location>
</feature>
<comment type="caution">
    <text evidence="2">The sequence shown here is derived from an EMBL/GenBank/DDBJ whole genome shotgun (WGS) entry which is preliminary data.</text>
</comment>
<evidence type="ECO:0000313" key="3">
    <source>
        <dbReference type="Proteomes" id="UP000245469"/>
    </source>
</evidence>
<feature type="compositionally biased region" description="Low complexity" evidence="1">
    <location>
        <begin position="106"/>
        <end position="124"/>
    </location>
</feature>
<dbReference type="AlphaFoldDB" id="A0A316AGS8"/>
<feature type="compositionally biased region" description="Basic and acidic residues" evidence="1">
    <location>
        <begin position="67"/>
        <end position="82"/>
    </location>
</feature>
<dbReference type="RefSeq" id="WP_109775898.1">
    <property type="nucleotide sequence ID" value="NZ_QGDQ01000027.1"/>
</dbReference>
<dbReference type="Proteomes" id="UP000245469">
    <property type="component" value="Unassembled WGS sequence"/>
</dbReference>
<name>A0A316AGS8_9ACTN</name>
<keyword evidence="3" id="KW-1185">Reference proteome</keyword>
<organism evidence="2 3">
    <name type="scientific">Quadrisphaera granulorum</name>
    <dbReference type="NCBI Taxonomy" id="317664"/>
    <lineage>
        <taxon>Bacteria</taxon>
        <taxon>Bacillati</taxon>
        <taxon>Actinomycetota</taxon>
        <taxon>Actinomycetes</taxon>
        <taxon>Kineosporiales</taxon>
        <taxon>Kineosporiaceae</taxon>
        <taxon>Quadrisphaera</taxon>
    </lineage>
</organism>
<accession>A0A316AGS8</accession>
<gene>
    <name evidence="2" type="ORF">BXY45_12748</name>
</gene>
<proteinExistence type="predicted"/>
<dbReference type="EMBL" id="QGDQ01000027">
    <property type="protein sequence ID" value="PWJ49057.1"/>
    <property type="molecule type" value="Genomic_DNA"/>
</dbReference>
<protein>
    <submittedName>
        <fullName evidence="2">Uncharacterized protein</fullName>
    </submittedName>
</protein>